<keyword evidence="1" id="KW-0472">Membrane</keyword>
<evidence type="ECO:0000313" key="5">
    <source>
        <dbReference type="Proteomes" id="UP000824156"/>
    </source>
</evidence>
<feature type="transmembrane region" description="Helical" evidence="1">
    <location>
        <begin position="87"/>
        <end position="107"/>
    </location>
</feature>
<keyword evidence="1" id="KW-1133">Transmembrane helix</keyword>
<dbReference type="AlphaFoldDB" id="A0A9D1W898"/>
<dbReference type="GO" id="GO:0016989">
    <property type="term" value="F:sigma factor antagonist activity"/>
    <property type="evidence" value="ECO:0007669"/>
    <property type="project" value="TreeGrafter"/>
</dbReference>
<keyword evidence="1" id="KW-0812">Transmembrane</keyword>
<dbReference type="Pfam" id="PF04773">
    <property type="entry name" value="FecR"/>
    <property type="match status" value="1"/>
</dbReference>
<dbReference type="Gene3D" id="3.55.50.30">
    <property type="match status" value="1"/>
</dbReference>
<accession>A0A9D1W898</accession>
<dbReference type="EMBL" id="DXEZ01000114">
    <property type="protein sequence ID" value="HIX54177.1"/>
    <property type="molecule type" value="Genomic_DNA"/>
</dbReference>
<evidence type="ECO:0000259" key="3">
    <source>
        <dbReference type="Pfam" id="PF16344"/>
    </source>
</evidence>
<evidence type="ECO:0000256" key="1">
    <source>
        <dbReference type="SAM" id="Phobius"/>
    </source>
</evidence>
<dbReference type="Gene3D" id="2.60.120.1440">
    <property type="match status" value="1"/>
</dbReference>
<gene>
    <name evidence="4" type="ORF">H9853_04070</name>
</gene>
<evidence type="ECO:0000259" key="2">
    <source>
        <dbReference type="Pfam" id="PF04773"/>
    </source>
</evidence>
<dbReference type="Pfam" id="PF16344">
    <property type="entry name" value="FecR_C"/>
    <property type="match status" value="1"/>
</dbReference>
<dbReference type="InterPro" id="IPR032508">
    <property type="entry name" value="FecR_C"/>
</dbReference>
<organism evidence="4 5">
    <name type="scientific">Candidatus Sphingobacterium stercoripullorum</name>
    <dbReference type="NCBI Taxonomy" id="2838759"/>
    <lineage>
        <taxon>Bacteria</taxon>
        <taxon>Pseudomonadati</taxon>
        <taxon>Bacteroidota</taxon>
        <taxon>Sphingobacteriia</taxon>
        <taxon>Sphingobacteriales</taxon>
        <taxon>Sphingobacteriaceae</taxon>
        <taxon>Sphingobacterium</taxon>
    </lineage>
</organism>
<sequence length="391" mass="44744">MHKLTENIIEIIKRFIFGENTQEDLAKLDEWLKENPNHPKLLKRFQDENEYLKDVNFLKGLDKQKAWEKLSAKTSAEKRHSKRSLSYLVKAACIFIPLLFLSIYFSLPNLIQEEGNDISYVEVFPATPSAQLKLSNGDVYKLEHDNLDIRTEDYFGQKRDSVKDSDPRISSNKPVKISNVIVEVPKASYFSIVLSDGTKVKINAQSSLQFPESFSNAERRVKLEGEAYFEVEKDASKPFIVEVNGVEVEVLGTKFNINSYEKEVKTTLAEGSVQVAAGNQMIMLKPGEQSVFVDSKIIKKKVDISYHLSWVNNEFVFKRDNLKSILKEISRWYGVELKLTEDPDFYTRQITGSISRQVTLSELCEMLEFVNDVSLEIKDGYLFCTDSKKGG</sequence>
<dbReference type="InterPro" id="IPR012373">
    <property type="entry name" value="Ferrdict_sens_TM"/>
</dbReference>
<protein>
    <submittedName>
        <fullName evidence="4">FecR domain-containing protein</fullName>
    </submittedName>
</protein>
<name>A0A9D1W898_9SPHI</name>
<feature type="domain" description="FecR protein" evidence="2">
    <location>
        <begin position="183"/>
        <end position="274"/>
    </location>
</feature>
<dbReference type="InterPro" id="IPR006860">
    <property type="entry name" value="FecR"/>
</dbReference>
<evidence type="ECO:0000313" key="4">
    <source>
        <dbReference type="EMBL" id="HIX54177.1"/>
    </source>
</evidence>
<reference evidence="4" key="1">
    <citation type="journal article" date="2021" name="PeerJ">
        <title>Extensive microbial diversity within the chicken gut microbiome revealed by metagenomics and culture.</title>
        <authorList>
            <person name="Gilroy R."/>
            <person name="Ravi A."/>
            <person name="Getino M."/>
            <person name="Pursley I."/>
            <person name="Horton D.L."/>
            <person name="Alikhan N.F."/>
            <person name="Baker D."/>
            <person name="Gharbi K."/>
            <person name="Hall N."/>
            <person name="Watson M."/>
            <person name="Adriaenssens E.M."/>
            <person name="Foster-Nyarko E."/>
            <person name="Jarju S."/>
            <person name="Secka A."/>
            <person name="Antonio M."/>
            <person name="Oren A."/>
            <person name="Chaudhuri R.R."/>
            <person name="La Ragione R."/>
            <person name="Hildebrand F."/>
            <person name="Pallen M.J."/>
        </authorList>
    </citation>
    <scope>NUCLEOTIDE SEQUENCE</scope>
    <source>
        <strain evidence="4">1719</strain>
    </source>
</reference>
<dbReference type="PANTHER" id="PTHR30273">
    <property type="entry name" value="PERIPLASMIC SIGNAL SENSOR AND SIGMA FACTOR ACTIVATOR FECR-RELATED"/>
    <property type="match status" value="1"/>
</dbReference>
<dbReference type="Proteomes" id="UP000824156">
    <property type="component" value="Unassembled WGS sequence"/>
</dbReference>
<comment type="caution">
    <text evidence="4">The sequence shown here is derived from an EMBL/GenBank/DDBJ whole genome shotgun (WGS) entry which is preliminary data.</text>
</comment>
<dbReference type="PANTHER" id="PTHR30273:SF2">
    <property type="entry name" value="PROTEIN FECR"/>
    <property type="match status" value="1"/>
</dbReference>
<feature type="domain" description="Protein FecR C-terminal" evidence="3">
    <location>
        <begin position="314"/>
        <end position="380"/>
    </location>
</feature>
<reference evidence="4" key="2">
    <citation type="submission" date="2021-04" db="EMBL/GenBank/DDBJ databases">
        <authorList>
            <person name="Gilroy R."/>
        </authorList>
    </citation>
    <scope>NUCLEOTIDE SEQUENCE</scope>
    <source>
        <strain evidence="4">1719</strain>
    </source>
</reference>
<proteinExistence type="predicted"/>